<dbReference type="InterPro" id="IPR051320">
    <property type="entry name" value="Viral_Replic_Matur_Polypro"/>
</dbReference>
<evidence type="ECO:0000256" key="5">
    <source>
        <dbReference type="ARBA" id="ARBA00022750"/>
    </source>
</evidence>
<evidence type="ECO:0000256" key="6">
    <source>
        <dbReference type="ARBA" id="ARBA00022759"/>
    </source>
</evidence>
<dbReference type="Pfam" id="PF17917">
    <property type="entry name" value="RT_RNaseH"/>
    <property type="match status" value="1"/>
</dbReference>
<evidence type="ECO:0000256" key="8">
    <source>
        <dbReference type="ARBA" id="ARBA00022918"/>
    </source>
</evidence>
<gene>
    <name evidence="10" type="ORF">KI387_032963</name>
</gene>
<dbReference type="CDD" id="cd09274">
    <property type="entry name" value="RNase_HI_RT_Ty3"/>
    <property type="match status" value="1"/>
</dbReference>
<keyword evidence="7" id="KW-0378">Hydrolase</keyword>
<keyword evidence="6" id="KW-0255">Endonuclease</keyword>
<keyword evidence="1" id="KW-0645">Protease</keyword>
<feature type="non-terminal residue" evidence="10">
    <location>
        <position position="581"/>
    </location>
</feature>
<evidence type="ECO:0000256" key="2">
    <source>
        <dbReference type="ARBA" id="ARBA00022679"/>
    </source>
</evidence>
<protein>
    <recommendedName>
        <fullName evidence="9">Reverse transcriptase domain-containing protein</fullName>
    </recommendedName>
</protein>
<keyword evidence="11" id="KW-1185">Reference proteome</keyword>
<dbReference type="Gene3D" id="3.30.70.270">
    <property type="match status" value="2"/>
</dbReference>
<evidence type="ECO:0000256" key="7">
    <source>
        <dbReference type="ARBA" id="ARBA00022801"/>
    </source>
</evidence>
<name>A0AA38BRG9_TAXCH</name>
<evidence type="ECO:0000313" key="10">
    <source>
        <dbReference type="EMBL" id="KAH9288846.1"/>
    </source>
</evidence>
<dbReference type="AlphaFoldDB" id="A0AA38BRG9"/>
<keyword evidence="3" id="KW-0548">Nucleotidyltransferase</keyword>
<dbReference type="InterPro" id="IPR000477">
    <property type="entry name" value="RT_dom"/>
</dbReference>
<evidence type="ECO:0000313" key="11">
    <source>
        <dbReference type="Proteomes" id="UP000824469"/>
    </source>
</evidence>
<keyword evidence="4" id="KW-0540">Nuclease</keyword>
<evidence type="ECO:0000259" key="9">
    <source>
        <dbReference type="PROSITE" id="PS50878"/>
    </source>
</evidence>
<organism evidence="10 11">
    <name type="scientific">Taxus chinensis</name>
    <name type="common">Chinese yew</name>
    <name type="synonym">Taxus wallichiana var. chinensis</name>
    <dbReference type="NCBI Taxonomy" id="29808"/>
    <lineage>
        <taxon>Eukaryota</taxon>
        <taxon>Viridiplantae</taxon>
        <taxon>Streptophyta</taxon>
        <taxon>Embryophyta</taxon>
        <taxon>Tracheophyta</taxon>
        <taxon>Spermatophyta</taxon>
        <taxon>Pinopsida</taxon>
        <taxon>Pinidae</taxon>
        <taxon>Conifers II</taxon>
        <taxon>Cupressales</taxon>
        <taxon>Taxaceae</taxon>
        <taxon>Taxus</taxon>
    </lineage>
</organism>
<dbReference type="InterPro" id="IPR041373">
    <property type="entry name" value="RT_RNaseH"/>
</dbReference>
<evidence type="ECO:0000256" key="4">
    <source>
        <dbReference type="ARBA" id="ARBA00022722"/>
    </source>
</evidence>
<dbReference type="Proteomes" id="UP000824469">
    <property type="component" value="Unassembled WGS sequence"/>
</dbReference>
<proteinExistence type="predicted"/>
<dbReference type="InterPro" id="IPR043502">
    <property type="entry name" value="DNA/RNA_pol_sf"/>
</dbReference>
<dbReference type="PANTHER" id="PTHR33064">
    <property type="entry name" value="POL PROTEIN"/>
    <property type="match status" value="1"/>
</dbReference>
<comment type="caution">
    <text evidence="10">The sequence shown here is derived from an EMBL/GenBank/DDBJ whole genome shotgun (WGS) entry which is preliminary data.</text>
</comment>
<dbReference type="PANTHER" id="PTHR33064:SF37">
    <property type="entry name" value="RIBONUCLEASE H"/>
    <property type="match status" value="1"/>
</dbReference>
<sequence length="581" mass="67584">MDQIFGHLSKFLIVYIDDILVFSQNTKEHLEHLEEFYQTVYSNGLCLSPTKMETFKDTVQFLGITISNGTILLQEHIVSKISLFPDELPDKTQLQRFLGCVNYIARFYQNVAADRILLNKRLRKNAPAWNSDMTNVVRRIKQSCQSLPSLSLSGTGFKIIETDASEDSWGAILKECKENGKEEICRYASGSFRGPELKYHSSHKEILAAKRAIQSFLFFIQHEKFLLRTDLQHFKGRLYKGDPTNKTTYGRLQRWAQWFDRYDFEVEHISGKHNALADFASRELVQCKSVNVTQIIHEYLHPVWDTATCLPMIRSKEICDQIMSQEAEQLLVSRDIISVSHYNMTEVASRFVDPDIPTSDFHTIQDPMVFCNLKWPWRHSRETEPTHDTPPLEGIRLQQLIPKPNTLWRFELSKLWPEGDPLTNDAWNRPSRPGDQQYIYAYHKYFLVKLLPTKLSNSPLLNPSPDTVRNIMINCKIPWFVKMKYYVITNHLQGHHANPNGALWRKFYIHHTMNVPPPAPGYPLRIPDQYLFPTRTYLRRDTDGTRTVSRLWYECNTNQLFPTEERATEDSSSSSDDEAGP</sequence>
<keyword evidence="2" id="KW-0808">Transferase</keyword>
<evidence type="ECO:0000256" key="3">
    <source>
        <dbReference type="ARBA" id="ARBA00022695"/>
    </source>
</evidence>
<accession>A0AA38BRG9</accession>
<dbReference type="SUPFAM" id="SSF56672">
    <property type="entry name" value="DNA/RNA polymerases"/>
    <property type="match status" value="1"/>
</dbReference>
<keyword evidence="8" id="KW-0695">RNA-directed DNA polymerase</keyword>
<dbReference type="GO" id="GO:0006508">
    <property type="term" value="P:proteolysis"/>
    <property type="evidence" value="ECO:0007669"/>
    <property type="project" value="UniProtKB-KW"/>
</dbReference>
<dbReference type="EMBL" id="JAHRHJ020003813">
    <property type="protein sequence ID" value="KAH9288846.1"/>
    <property type="molecule type" value="Genomic_DNA"/>
</dbReference>
<dbReference type="PROSITE" id="PS50878">
    <property type="entry name" value="RT_POL"/>
    <property type="match status" value="1"/>
</dbReference>
<evidence type="ECO:0000256" key="1">
    <source>
        <dbReference type="ARBA" id="ARBA00022670"/>
    </source>
</evidence>
<feature type="domain" description="Reverse transcriptase" evidence="9">
    <location>
        <begin position="1"/>
        <end position="66"/>
    </location>
</feature>
<dbReference type="GO" id="GO:0003964">
    <property type="term" value="F:RNA-directed DNA polymerase activity"/>
    <property type="evidence" value="ECO:0007669"/>
    <property type="project" value="UniProtKB-KW"/>
</dbReference>
<dbReference type="GO" id="GO:0004519">
    <property type="term" value="F:endonuclease activity"/>
    <property type="evidence" value="ECO:0007669"/>
    <property type="project" value="UniProtKB-KW"/>
</dbReference>
<reference evidence="10 11" key="1">
    <citation type="journal article" date="2021" name="Nat. Plants">
        <title>The Taxus genome provides insights into paclitaxel biosynthesis.</title>
        <authorList>
            <person name="Xiong X."/>
            <person name="Gou J."/>
            <person name="Liao Q."/>
            <person name="Li Y."/>
            <person name="Zhou Q."/>
            <person name="Bi G."/>
            <person name="Li C."/>
            <person name="Du R."/>
            <person name="Wang X."/>
            <person name="Sun T."/>
            <person name="Guo L."/>
            <person name="Liang H."/>
            <person name="Lu P."/>
            <person name="Wu Y."/>
            <person name="Zhang Z."/>
            <person name="Ro D.K."/>
            <person name="Shang Y."/>
            <person name="Huang S."/>
            <person name="Yan J."/>
        </authorList>
    </citation>
    <scope>NUCLEOTIDE SEQUENCE [LARGE SCALE GENOMIC DNA]</scope>
    <source>
        <strain evidence="10">Ta-2019</strain>
    </source>
</reference>
<dbReference type="GO" id="GO:0004190">
    <property type="term" value="F:aspartic-type endopeptidase activity"/>
    <property type="evidence" value="ECO:0007669"/>
    <property type="project" value="UniProtKB-KW"/>
</dbReference>
<dbReference type="Pfam" id="PF00078">
    <property type="entry name" value="RVT_1"/>
    <property type="match status" value="1"/>
</dbReference>
<dbReference type="InterPro" id="IPR043128">
    <property type="entry name" value="Rev_trsase/Diguanyl_cyclase"/>
</dbReference>
<keyword evidence="5" id="KW-0064">Aspartyl protease</keyword>